<dbReference type="EMBL" id="NIDE01000008">
    <property type="protein sequence ID" value="OWK40600.1"/>
    <property type="molecule type" value="Genomic_DNA"/>
</dbReference>
<evidence type="ECO:0000313" key="2">
    <source>
        <dbReference type="EMBL" id="OWK40600.1"/>
    </source>
</evidence>
<dbReference type="AlphaFoldDB" id="A0A225DGE3"/>
<name>A0A225DGE3_9BACT</name>
<dbReference type="NCBIfam" id="TIGR03000">
    <property type="entry name" value="plancto_dom_1"/>
    <property type="match status" value="2"/>
</dbReference>
<feature type="compositionally biased region" description="Polar residues" evidence="1">
    <location>
        <begin position="167"/>
        <end position="183"/>
    </location>
</feature>
<sequence length="284" mass="30093">MGSAPIMGAPAVMGDTIPGGSYPSGPPATIAPPTPAIPSEVRDSPYYQSGYARAGGAMGRATVVVRLPADARLYAEGRLLSLASTERTFVSPPLPGGLDFTYTFRAEYVRDGETITRSKRIAIRAGTASLVEFADGTQASAAPVSKEPVDLASKTVSVPVHPAPSVDGNTASKTPTNPFTTPSVGDLTGKPTTPFPPIVRPAVNTPERARITVKLPSGTTLFVDGKKNERTDLVREFNTPPLPQGQEFAYLMRAETTRDGRPEYQVTKVTFRAGEIVTVDFTSR</sequence>
<protein>
    <submittedName>
        <fullName evidence="2">Keratin</fullName>
    </submittedName>
</protein>
<dbReference type="InterPro" id="IPR017460">
    <property type="entry name" value="CHP03000_planctomycetes"/>
</dbReference>
<gene>
    <name evidence="2" type="ORF">FRUB_05519</name>
</gene>
<dbReference type="Proteomes" id="UP000214646">
    <property type="component" value="Unassembled WGS sequence"/>
</dbReference>
<accession>A0A225DGE3</accession>
<keyword evidence="3" id="KW-1185">Reference proteome</keyword>
<reference evidence="3" key="1">
    <citation type="submission" date="2017-06" db="EMBL/GenBank/DDBJ databases">
        <title>Genome analysis of Fimbriiglobus ruber SP5, the first member of the order Planctomycetales with confirmed chitinolytic capability.</title>
        <authorList>
            <person name="Ravin N.V."/>
            <person name="Rakitin A.L."/>
            <person name="Ivanova A.A."/>
            <person name="Beletsky A.V."/>
            <person name="Kulichevskaya I.S."/>
            <person name="Mardanov A.V."/>
            <person name="Dedysh S.N."/>
        </authorList>
    </citation>
    <scope>NUCLEOTIDE SEQUENCE [LARGE SCALE GENOMIC DNA]</scope>
    <source>
        <strain evidence="3">SP5</strain>
    </source>
</reference>
<organism evidence="2 3">
    <name type="scientific">Fimbriiglobus ruber</name>
    <dbReference type="NCBI Taxonomy" id="1908690"/>
    <lineage>
        <taxon>Bacteria</taxon>
        <taxon>Pseudomonadati</taxon>
        <taxon>Planctomycetota</taxon>
        <taxon>Planctomycetia</taxon>
        <taxon>Gemmatales</taxon>
        <taxon>Gemmataceae</taxon>
        <taxon>Fimbriiglobus</taxon>
    </lineage>
</organism>
<comment type="caution">
    <text evidence="2">The sequence shown here is derived from an EMBL/GenBank/DDBJ whole genome shotgun (WGS) entry which is preliminary data.</text>
</comment>
<proteinExistence type="predicted"/>
<evidence type="ECO:0000256" key="1">
    <source>
        <dbReference type="SAM" id="MobiDB-lite"/>
    </source>
</evidence>
<evidence type="ECO:0000313" key="3">
    <source>
        <dbReference type="Proteomes" id="UP000214646"/>
    </source>
</evidence>
<feature type="region of interest" description="Disordered" evidence="1">
    <location>
        <begin position="160"/>
        <end position="199"/>
    </location>
</feature>